<reference evidence="14" key="1">
    <citation type="journal article" date="2022" name="Cell">
        <title>Repeat-based holocentromeres influence genome architecture and karyotype evolution.</title>
        <authorList>
            <person name="Hofstatter P.G."/>
            <person name="Thangavel G."/>
            <person name="Lux T."/>
            <person name="Neumann P."/>
            <person name="Vondrak T."/>
            <person name="Novak P."/>
            <person name="Zhang M."/>
            <person name="Costa L."/>
            <person name="Castellani M."/>
            <person name="Scott A."/>
            <person name="Toegelov H."/>
            <person name="Fuchs J."/>
            <person name="Mata-Sucre Y."/>
            <person name="Dias Y."/>
            <person name="Vanzela A.L.L."/>
            <person name="Huettel B."/>
            <person name="Almeida C.C.S."/>
            <person name="Simkova H."/>
            <person name="Souza G."/>
            <person name="Pedrosa-Harand A."/>
            <person name="Macas J."/>
            <person name="Mayer K.F.X."/>
            <person name="Houben A."/>
            <person name="Marques A."/>
        </authorList>
    </citation>
    <scope>NUCLEOTIDE SEQUENCE</scope>
    <source>
        <strain evidence="14">RhyBre1mFocal</strain>
    </source>
</reference>
<evidence type="ECO:0000256" key="4">
    <source>
        <dbReference type="ARBA" id="ARBA00011738"/>
    </source>
</evidence>
<evidence type="ECO:0000256" key="5">
    <source>
        <dbReference type="ARBA" id="ARBA00022723"/>
    </source>
</evidence>
<dbReference type="OrthoDB" id="417550at2759"/>
<dbReference type="InterPro" id="IPR013154">
    <property type="entry name" value="ADH-like_N"/>
</dbReference>
<dbReference type="FunFam" id="3.40.50.720:FF:000003">
    <property type="entry name" value="S-(hydroxymethyl)glutathione dehydrogenase"/>
    <property type="match status" value="1"/>
</dbReference>
<feature type="domain" description="Alcohol dehydrogenase-like C-terminal" evidence="12">
    <location>
        <begin position="209"/>
        <end position="340"/>
    </location>
</feature>
<feature type="domain" description="Alcohol dehydrogenase-like N-terminal" evidence="13">
    <location>
        <begin position="37"/>
        <end position="166"/>
    </location>
</feature>
<dbReference type="InterPro" id="IPR002328">
    <property type="entry name" value="ADH_Zn_CS"/>
</dbReference>
<evidence type="ECO:0000259" key="13">
    <source>
        <dbReference type="Pfam" id="PF08240"/>
    </source>
</evidence>
<keyword evidence="6 11" id="KW-0862">Zinc</keyword>
<dbReference type="GO" id="GO:0004022">
    <property type="term" value="F:alcohol dehydrogenase (NAD+) activity"/>
    <property type="evidence" value="ECO:0007669"/>
    <property type="project" value="UniProtKB-EC"/>
</dbReference>
<accession>A0A9Q0HJ18</accession>
<dbReference type="AlphaFoldDB" id="A0A9Q0HJ18"/>
<comment type="subunit">
    <text evidence="4">Homodimer.</text>
</comment>
<evidence type="ECO:0000256" key="6">
    <source>
        <dbReference type="ARBA" id="ARBA00022833"/>
    </source>
</evidence>
<evidence type="ECO:0000256" key="1">
    <source>
        <dbReference type="ARBA" id="ARBA00001947"/>
    </source>
</evidence>
<comment type="cofactor">
    <cofactor evidence="1 11">
        <name>Zn(2+)</name>
        <dbReference type="ChEBI" id="CHEBI:29105"/>
    </cofactor>
</comment>
<evidence type="ECO:0000256" key="8">
    <source>
        <dbReference type="ARBA" id="ARBA00023027"/>
    </source>
</evidence>
<dbReference type="Pfam" id="PF08240">
    <property type="entry name" value="ADH_N"/>
    <property type="match status" value="1"/>
</dbReference>
<evidence type="ECO:0000313" key="14">
    <source>
        <dbReference type="EMBL" id="KAJ1688062.1"/>
    </source>
</evidence>
<dbReference type="EMBL" id="JAMQYH010000005">
    <property type="protein sequence ID" value="KAJ1688062.1"/>
    <property type="molecule type" value="Genomic_DNA"/>
</dbReference>
<proteinExistence type="inferred from homology"/>
<dbReference type="PANTHER" id="PTHR43880">
    <property type="entry name" value="ALCOHOL DEHYDROGENASE"/>
    <property type="match status" value="1"/>
</dbReference>
<organism evidence="14 15">
    <name type="scientific">Rhynchospora breviuscula</name>
    <dbReference type="NCBI Taxonomy" id="2022672"/>
    <lineage>
        <taxon>Eukaryota</taxon>
        <taxon>Viridiplantae</taxon>
        <taxon>Streptophyta</taxon>
        <taxon>Embryophyta</taxon>
        <taxon>Tracheophyta</taxon>
        <taxon>Spermatophyta</taxon>
        <taxon>Magnoliopsida</taxon>
        <taxon>Liliopsida</taxon>
        <taxon>Poales</taxon>
        <taxon>Cyperaceae</taxon>
        <taxon>Cyperoideae</taxon>
        <taxon>Rhynchosporeae</taxon>
        <taxon>Rhynchospora</taxon>
    </lineage>
</organism>
<keyword evidence="5 11" id="KW-0479">Metal-binding</keyword>
<dbReference type="Gene3D" id="3.40.50.720">
    <property type="entry name" value="NAD(P)-binding Rossmann-like Domain"/>
    <property type="match status" value="1"/>
</dbReference>
<dbReference type="InterPro" id="IPR011032">
    <property type="entry name" value="GroES-like_sf"/>
</dbReference>
<dbReference type="SUPFAM" id="SSF50129">
    <property type="entry name" value="GroES-like"/>
    <property type="match status" value="2"/>
</dbReference>
<dbReference type="Proteomes" id="UP001151287">
    <property type="component" value="Unassembled WGS sequence"/>
</dbReference>
<dbReference type="GO" id="GO:0008270">
    <property type="term" value="F:zinc ion binding"/>
    <property type="evidence" value="ECO:0007669"/>
    <property type="project" value="InterPro"/>
</dbReference>
<protein>
    <submittedName>
        <fullName evidence="14">Uncharacterized protein</fullName>
    </submittedName>
</protein>
<dbReference type="GO" id="GO:0005829">
    <property type="term" value="C:cytosol"/>
    <property type="evidence" value="ECO:0007669"/>
    <property type="project" value="TreeGrafter"/>
</dbReference>
<dbReference type="Pfam" id="PF00107">
    <property type="entry name" value="ADH_zinc_N"/>
    <property type="match status" value="1"/>
</dbReference>
<dbReference type="GO" id="GO:0051903">
    <property type="term" value="F:S-(hydroxymethyl)glutathione dehydrogenase [NAD(P)+] activity"/>
    <property type="evidence" value="ECO:0007669"/>
    <property type="project" value="TreeGrafter"/>
</dbReference>
<dbReference type="SUPFAM" id="SSF51735">
    <property type="entry name" value="NAD(P)-binding Rossmann-fold domains"/>
    <property type="match status" value="1"/>
</dbReference>
<comment type="similarity">
    <text evidence="3">Belongs to the zinc-containing alcohol dehydrogenase family. Class-III subfamily.</text>
</comment>
<dbReference type="GO" id="GO:0046294">
    <property type="term" value="P:formaldehyde catabolic process"/>
    <property type="evidence" value="ECO:0007669"/>
    <property type="project" value="TreeGrafter"/>
</dbReference>
<evidence type="ECO:0000313" key="15">
    <source>
        <dbReference type="Proteomes" id="UP001151287"/>
    </source>
</evidence>
<comment type="caution">
    <text evidence="14">The sequence shown here is derived from an EMBL/GenBank/DDBJ whole genome shotgun (WGS) entry which is preliminary data.</text>
</comment>
<gene>
    <name evidence="14" type="ORF">LUZ63_019452</name>
</gene>
<evidence type="ECO:0000256" key="11">
    <source>
        <dbReference type="RuleBase" id="RU361277"/>
    </source>
</evidence>
<evidence type="ECO:0000256" key="2">
    <source>
        <dbReference type="ARBA" id="ARBA00004496"/>
    </source>
</evidence>
<comment type="subcellular location">
    <subcellularLocation>
        <location evidence="2">Cytoplasm</location>
    </subcellularLocation>
</comment>
<evidence type="ECO:0000256" key="10">
    <source>
        <dbReference type="ARBA" id="ARBA00049243"/>
    </source>
</evidence>
<dbReference type="Gene3D" id="3.90.180.10">
    <property type="entry name" value="Medium-chain alcohol dehydrogenases, catalytic domain"/>
    <property type="match status" value="1"/>
</dbReference>
<keyword evidence="8" id="KW-0520">NAD</keyword>
<keyword evidence="7" id="KW-0560">Oxidoreductase</keyword>
<comment type="catalytic activity">
    <reaction evidence="10">
        <text>a primary alcohol + NAD(+) = an aldehyde + NADH + H(+)</text>
        <dbReference type="Rhea" id="RHEA:10736"/>
        <dbReference type="ChEBI" id="CHEBI:15378"/>
        <dbReference type="ChEBI" id="CHEBI:15734"/>
        <dbReference type="ChEBI" id="CHEBI:17478"/>
        <dbReference type="ChEBI" id="CHEBI:57540"/>
        <dbReference type="ChEBI" id="CHEBI:57945"/>
        <dbReference type="EC" id="1.1.1.1"/>
    </reaction>
</comment>
<dbReference type="InterPro" id="IPR013149">
    <property type="entry name" value="ADH-like_C"/>
</dbReference>
<keyword evidence="15" id="KW-1185">Reference proteome</keyword>
<evidence type="ECO:0000256" key="9">
    <source>
        <dbReference type="ARBA" id="ARBA00049164"/>
    </source>
</evidence>
<dbReference type="PROSITE" id="PS00059">
    <property type="entry name" value="ADH_ZINC"/>
    <property type="match status" value="1"/>
</dbReference>
<sequence length="383" mass="41350">MATTSTIKPIKCKAAVSRAGGEPLQIEEVVVAPPQAYEVRIRIICTSLCHSDVTFWRMKEGPMAAHPIIFGHEAVGTIESVGEHVDEFKVGDLVVPTFLAQCNECIDCASERSNMCSKLVFQIGHAMPRCGTTRFADAKGEPVNHFLCVSSFSEYTVVDVAHVTKVDPAISPEKACLLSCGVTTGVGAAWKVAEVETGSTVAIFGLGSVGLAVAEGCRLRGASRIIGIDLNPDKFELGKKFGVTEFVNPSELGERSVSEVIIEMTKGGANYCFECIGLASVMNDAFKSSRKGLGKTIILGVEMHGAPLCLESYDILNGKCLMGSLFGGIKAKNDIPTLVNKYLNKELELHKFITHEVGFNEINKAFDLLHEGKSLRCIIWMDK</sequence>
<dbReference type="FunFam" id="3.90.180.10:FF:000007">
    <property type="entry name" value="Alcohol dehydrogenase 6"/>
    <property type="match status" value="1"/>
</dbReference>
<comment type="catalytic activity">
    <reaction evidence="9">
        <text>a secondary alcohol + NAD(+) = a ketone + NADH + H(+)</text>
        <dbReference type="Rhea" id="RHEA:10740"/>
        <dbReference type="ChEBI" id="CHEBI:15378"/>
        <dbReference type="ChEBI" id="CHEBI:17087"/>
        <dbReference type="ChEBI" id="CHEBI:35681"/>
        <dbReference type="ChEBI" id="CHEBI:57540"/>
        <dbReference type="ChEBI" id="CHEBI:57945"/>
        <dbReference type="EC" id="1.1.1.1"/>
    </reaction>
</comment>
<dbReference type="InterPro" id="IPR036291">
    <property type="entry name" value="NAD(P)-bd_dom_sf"/>
</dbReference>
<evidence type="ECO:0000259" key="12">
    <source>
        <dbReference type="Pfam" id="PF00107"/>
    </source>
</evidence>
<name>A0A9Q0HJ18_9POAL</name>
<evidence type="ECO:0000256" key="7">
    <source>
        <dbReference type="ARBA" id="ARBA00023002"/>
    </source>
</evidence>
<evidence type="ECO:0000256" key="3">
    <source>
        <dbReference type="ARBA" id="ARBA00010902"/>
    </source>
</evidence>
<dbReference type="PANTHER" id="PTHR43880:SF10">
    <property type="entry name" value="ALCOHOL DEHYDROGENASE-LIKE 2"/>
    <property type="match status" value="1"/>
</dbReference>